<evidence type="ECO:0000313" key="4">
    <source>
        <dbReference type="Proteomes" id="UP000325315"/>
    </source>
</evidence>
<dbReference type="SUPFAM" id="SSF50249">
    <property type="entry name" value="Nucleic acid-binding proteins"/>
    <property type="match status" value="1"/>
</dbReference>
<organism evidence="3 4">
    <name type="scientific">Gossypium australe</name>
    <dbReference type="NCBI Taxonomy" id="47621"/>
    <lineage>
        <taxon>Eukaryota</taxon>
        <taxon>Viridiplantae</taxon>
        <taxon>Streptophyta</taxon>
        <taxon>Embryophyta</taxon>
        <taxon>Tracheophyta</taxon>
        <taxon>Spermatophyta</taxon>
        <taxon>Magnoliopsida</taxon>
        <taxon>eudicotyledons</taxon>
        <taxon>Gunneridae</taxon>
        <taxon>Pentapetalae</taxon>
        <taxon>rosids</taxon>
        <taxon>malvids</taxon>
        <taxon>Malvales</taxon>
        <taxon>Malvaceae</taxon>
        <taxon>Malvoideae</taxon>
        <taxon>Gossypium</taxon>
    </lineage>
</organism>
<keyword evidence="1 2" id="KW-0238">DNA-binding</keyword>
<evidence type="ECO:0000256" key="2">
    <source>
        <dbReference type="PROSITE-ProRule" id="PRU00252"/>
    </source>
</evidence>
<dbReference type="PANTHER" id="PTHR10302:SF23">
    <property type="entry name" value="PROTEIN OSB4, CHLOROPLASTIC"/>
    <property type="match status" value="1"/>
</dbReference>
<proteinExistence type="predicted"/>
<accession>A0A5B6V2M4</accession>
<evidence type="ECO:0000313" key="3">
    <source>
        <dbReference type="EMBL" id="KAA3463375.1"/>
    </source>
</evidence>
<dbReference type="PANTHER" id="PTHR10302">
    <property type="entry name" value="SINGLE-STRANDED DNA-BINDING PROTEIN"/>
    <property type="match status" value="1"/>
</dbReference>
<dbReference type="InterPro" id="IPR011344">
    <property type="entry name" value="ssDNA-bd"/>
</dbReference>
<dbReference type="GO" id="GO:0042645">
    <property type="term" value="C:mitochondrial nucleoid"/>
    <property type="evidence" value="ECO:0007669"/>
    <property type="project" value="TreeGrafter"/>
</dbReference>
<evidence type="ECO:0000256" key="1">
    <source>
        <dbReference type="ARBA" id="ARBA00023125"/>
    </source>
</evidence>
<dbReference type="OrthoDB" id="669963at2759"/>
<dbReference type="AlphaFoldDB" id="A0A5B6V2M4"/>
<dbReference type="GO" id="GO:0006264">
    <property type="term" value="P:mitochondrial DNA replication"/>
    <property type="evidence" value="ECO:0007669"/>
    <property type="project" value="TreeGrafter"/>
</dbReference>
<dbReference type="PROSITE" id="PS50935">
    <property type="entry name" value="SSB"/>
    <property type="match status" value="1"/>
</dbReference>
<sequence>MNSLAKFAASQSHNASRRWLASQLFTTSTAAKLCSKFGIPSDTKSPTAQEWPRPSKIPYQPKAANSVTLAGYINMPVQFEAASDGKFWAGTVISQNPSYDSPPLWIPIIFEGDLAHVAACHLKENDHVYIDGQLSADPPSNATRNQASVQVMVRAINFVDESSPKTKSIASVKTERTSRHSGEALWFYLISFIKAEIFILSIGVDARLRLTRMYLHCIQLEIVSYMHEVDVACHISMSEWAKCCLIPNIRASMSSPSSLSRLHSTGKDAKPAANPWRDLLDNPKEWNDYREHKLNGSVKPKYPDFKRKDGVLALWLDSAPEWVVPKLEGLKFDIPKVKPPKDLVDRSWKDLVENPNKWWDNRLQKINGKVKEKYPDFKHKETGIVLWVSDMPTWAESKLPPLNSKKWSGNP</sequence>
<protein>
    <submittedName>
        <fullName evidence="3">Protein OSB3, chloroplastic/mitochondrial-like</fullName>
    </submittedName>
</protein>
<comment type="caution">
    <text evidence="3">The sequence shown here is derived from an EMBL/GenBank/DDBJ whole genome shotgun (WGS) entry which is preliminary data.</text>
</comment>
<name>A0A5B6V2M4_9ROSI</name>
<keyword evidence="4" id="KW-1185">Reference proteome</keyword>
<dbReference type="GO" id="GO:0003697">
    <property type="term" value="F:single-stranded DNA binding"/>
    <property type="evidence" value="ECO:0007669"/>
    <property type="project" value="InterPro"/>
</dbReference>
<dbReference type="Gene3D" id="2.40.50.140">
    <property type="entry name" value="Nucleic acid-binding proteins"/>
    <property type="match status" value="1"/>
</dbReference>
<dbReference type="Proteomes" id="UP000325315">
    <property type="component" value="Unassembled WGS sequence"/>
</dbReference>
<dbReference type="EMBL" id="SMMG02000008">
    <property type="protein sequence ID" value="KAA3463375.1"/>
    <property type="molecule type" value="Genomic_DNA"/>
</dbReference>
<gene>
    <name evidence="3" type="ORF">EPI10_007724</name>
</gene>
<reference evidence="4" key="1">
    <citation type="journal article" date="2019" name="Plant Biotechnol. J.">
        <title>Genome sequencing of the Australian wild diploid species Gossypium australe highlights disease resistance and delayed gland morphogenesis.</title>
        <authorList>
            <person name="Cai Y."/>
            <person name="Cai X."/>
            <person name="Wang Q."/>
            <person name="Wang P."/>
            <person name="Zhang Y."/>
            <person name="Cai C."/>
            <person name="Xu Y."/>
            <person name="Wang K."/>
            <person name="Zhou Z."/>
            <person name="Wang C."/>
            <person name="Geng S."/>
            <person name="Li B."/>
            <person name="Dong Q."/>
            <person name="Hou Y."/>
            <person name="Wang H."/>
            <person name="Ai P."/>
            <person name="Liu Z."/>
            <person name="Yi F."/>
            <person name="Sun M."/>
            <person name="An G."/>
            <person name="Cheng J."/>
            <person name="Zhang Y."/>
            <person name="Shi Q."/>
            <person name="Xie Y."/>
            <person name="Shi X."/>
            <person name="Chang Y."/>
            <person name="Huang F."/>
            <person name="Chen Y."/>
            <person name="Hong S."/>
            <person name="Mi L."/>
            <person name="Sun Q."/>
            <person name="Zhang L."/>
            <person name="Zhou B."/>
            <person name="Peng R."/>
            <person name="Zhang X."/>
            <person name="Liu F."/>
        </authorList>
    </citation>
    <scope>NUCLEOTIDE SEQUENCE [LARGE SCALE GENOMIC DNA]</scope>
    <source>
        <strain evidence="4">cv. PA1801</strain>
    </source>
</reference>
<dbReference type="InterPro" id="IPR012340">
    <property type="entry name" value="NA-bd_OB-fold"/>
</dbReference>
<dbReference type="InterPro" id="IPR000424">
    <property type="entry name" value="Primosome_PriB/ssb"/>
</dbReference>